<gene>
    <name evidence="1" type="ORF">E1283_07265</name>
</gene>
<dbReference type="AlphaFoldDB" id="A0A4R4TQL9"/>
<name>A0A4R4TQL9_9ACTN</name>
<reference evidence="1 2" key="1">
    <citation type="submission" date="2019-03" db="EMBL/GenBank/DDBJ databases">
        <title>Draft genome sequences of novel Actinobacteria.</title>
        <authorList>
            <person name="Sahin N."/>
            <person name="Ay H."/>
            <person name="Saygin H."/>
        </authorList>
    </citation>
    <scope>NUCLEOTIDE SEQUENCE [LARGE SCALE GENOMIC DNA]</scope>
    <source>
        <strain evidence="1 2">DSM 41900</strain>
    </source>
</reference>
<evidence type="ECO:0000313" key="1">
    <source>
        <dbReference type="EMBL" id="TDC77453.1"/>
    </source>
</evidence>
<comment type="caution">
    <text evidence="1">The sequence shown here is derived from an EMBL/GenBank/DDBJ whole genome shotgun (WGS) entry which is preliminary data.</text>
</comment>
<keyword evidence="2" id="KW-1185">Reference proteome</keyword>
<dbReference type="EMBL" id="SMKI01000053">
    <property type="protein sequence ID" value="TDC77453.1"/>
    <property type="molecule type" value="Genomic_DNA"/>
</dbReference>
<organism evidence="1 2">
    <name type="scientific">Streptomyces hainanensis</name>
    <dbReference type="NCBI Taxonomy" id="402648"/>
    <lineage>
        <taxon>Bacteria</taxon>
        <taxon>Bacillati</taxon>
        <taxon>Actinomycetota</taxon>
        <taxon>Actinomycetes</taxon>
        <taxon>Kitasatosporales</taxon>
        <taxon>Streptomycetaceae</taxon>
        <taxon>Streptomyces</taxon>
    </lineage>
</organism>
<sequence>MLEPGLWCERVVRRGDEVGVQARRAPRPIQALIWMRVEVRTVLSLLDADESERVYRWLSYGQWEAIYRLRAGRSCRLPVRTRTGVRVAWEIRPVLFLPTAGRCTEAESAAELAAAVREAEVTARAAGTASATAAG</sequence>
<evidence type="ECO:0000313" key="2">
    <source>
        <dbReference type="Proteomes" id="UP000295345"/>
    </source>
</evidence>
<proteinExistence type="predicted"/>
<dbReference type="OrthoDB" id="4261536at2"/>
<dbReference type="RefSeq" id="WP_132817066.1">
    <property type="nucleotide sequence ID" value="NZ_SMKI01000053.1"/>
</dbReference>
<protein>
    <submittedName>
        <fullName evidence="1">Uncharacterized protein</fullName>
    </submittedName>
</protein>
<dbReference type="Proteomes" id="UP000295345">
    <property type="component" value="Unassembled WGS sequence"/>
</dbReference>
<accession>A0A4R4TQL9</accession>